<dbReference type="Proteomes" id="UP000284120">
    <property type="component" value="Unassembled WGS sequence"/>
</dbReference>
<feature type="compositionally biased region" description="Basic residues" evidence="1">
    <location>
        <begin position="278"/>
        <end position="287"/>
    </location>
</feature>
<name>A0A443YVX8_9SPHI</name>
<evidence type="ECO:0000313" key="2">
    <source>
        <dbReference type="EMBL" id="RWU08135.1"/>
    </source>
</evidence>
<organism evidence="2 3">
    <name type="scientific">Pedobacter chitinilyticus</name>
    <dbReference type="NCBI Taxonomy" id="2233776"/>
    <lineage>
        <taxon>Bacteria</taxon>
        <taxon>Pseudomonadati</taxon>
        <taxon>Bacteroidota</taxon>
        <taxon>Sphingobacteriia</taxon>
        <taxon>Sphingobacteriales</taxon>
        <taxon>Sphingobacteriaceae</taxon>
        <taxon>Pedobacter</taxon>
    </lineage>
</organism>
<keyword evidence="3" id="KW-1185">Reference proteome</keyword>
<protein>
    <submittedName>
        <fullName evidence="2">Uncharacterized protein</fullName>
    </submittedName>
</protein>
<feature type="region of interest" description="Disordered" evidence="1">
    <location>
        <begin position="268"/>
        <end position="287"/>
    </location>
</feature>
<dbReference type="RefSeq" id="WP_128353327.1">
    <property type="nucleotide sequence ID" value="NZ_QMHN01000002.1"/>
</dbReference>
<gene>
    <name evidence="2" type="ORF">DPV69_07075</name>
</gene>
<dbReference type="OrthoDB" id="771660at2"/>
<evidence type="ECO:0000256" key="1">
    <source>
        <dbReference type="SAM" id="MobiDB-lite"/>
    </source>
</evidence>
<reference evidence="2 3" key="1">
    <citation type="submission" date="2018-06" db="EMBL/GenBank/DDBJ databases">
        <title>Pedobacter endophyticus sp. nov., an endophytic bacterium isolated from a leaf of Triticum aestivum.</title>
        <authorList>
            <person name="Zhang L."/>
        </authorList>
    </citation>
    <scope>NUCLEOTIDE SEQUENCE [LARGE SCALE GENOMIC DNA]</scope>
    <source>
        <strain evidence="2 3">CM134L-2</strain>
    </source>
</reference>
<dbReference type="EMBL" id="SAYW01000002">
    <property type="protein sequence ID" value="RWU08135.1"/>
    <property type="molecule type" value="Genomic_DNA"/>
</dbReference>
<comment type="caution">
    <text evidence="2">The sequence shown here is derived from an EMBL/GenBank/DDBJ whole genome shotgun (WGS) entry which is preliminary data.</text>
</comment>
<evidence type="ECO:0000313" key="3">
    <source>
        <dbReference type="Proteomes" id="UP000284120"/>
    </source>
</evidence>
<feature type="compositionally biased region" description="Basic and acidic residues" evidence="1">
    <location>
        <begin position="268"/>
        <end position="277"/>
    </location>
</feature>
<dbReference type="AlphaFoldDB" id="A0A443YVX8"/>
<proteinExistence type="predicted"/>
<sequence>MRYPIQVKENSVLIADELFHLDSAEQVLVRSENSDCKILLAELVEDSGHYKVSLDARTMMPVRGSDGPDDIVEAIHIRLPLELGKEDFWKDAESISAFNRESRTSDNRVHLVDAELAMRLSGKLPVIEICGDEFTIDLRLAELRHVHSEPMTHVTKIHLNQLEPDFENDRYMFLYDTVKKCEYLLDHDAVSIPEQVKAIAVPSEFELDPVGYGIKSGMGPTAWLVKYPARPKLEAVVIPMKDTNIPEAIRANRERLADSLMVRTEKLKEVARQEKKQSRGKRKRPLL</sequence>
<accession>A0A443YVX8</accession>